<feature type="chain" id="PRO_5039306022" description="Outer membrane protein beta-barrel domain-containing protein" evidence="1">
    <location>
        <begin position="22"/>
        <end position="249"/>
    </location>
</feature>
<dbReference type="Proteomes" id="UP000886740">
    <property type="component" value="Unassembled WGS sequence"/>
</dbReference>
<organism evidence="2 3">
    <name type="scientific">Candidatus Parabacteroides intestinipullorum</name>
    <dbReference type="NCBI Taxonomy" id="2838723"/>
    <lineage>
        <taxon>Bacteria</taxon>
        <taxon>Pseudomonadati</taxon>
        <taxon>Bacteroidota</taxon>
        <taxon>Bacteroidia</taxon>
        <taxon>Bacteroidales</taxon>
        <taxon>Tannerellaceae</taxon>
        <taxon>Parabacteroides</taxon>
    </lineage>
</organism>
<evidence type="ECO:0000256" key="1">
    <source>
        <dbReference type="SAM" id="SignalP"/>
    </source>
</evidence>
<name>A0A9D1X8Q4_9BACT</name>
<feature type="signal peptide" evidence="1">
    <location>
        <begin position="1"/>
        <end position="21"/>
    </location>
</feature>
<evidence type="ECO:0008006" key="4">
    <source>
        <dbReference type="Google" id="ProtNLM"/>
    </source>
</evidence>
<keyword evidence="1" id="KW-0732">Signal</keyword>
<dbReference type="AlphaFoldDB" id="A0A9D1X8Q4"/>
<protein>
    <recommendedName>
        <fullName evidence="4">Outer membrane protein beta-barrel domain-containing protein</fullName>
    </recommendedName>
</protein>
<evidence type="ECO:0000313" key="3">
    <source>
        <dbReference type="Proteomes" id="UP000886740"/>
    </source>
</evidence>
<reference evidence="2" key="2">
    <citation type="submission" date="2021-04" db="EMBL/GenBank/DDBJ databases">
        <authorList>
            <person name="Gilroy R."/>
        </authorList>
    </citation>
    <scope>NUCLEOTIDE SEQUENCE</scope>
    <source>
        <strain evidence="2">ChiGjej6B6-14162</strain>
    </source>
</reference>
<gene>
    <name evidence="2" type="ORF">H9977_08040</name>
</gene>
<reference evidence="2" key="1">
    <citation type="journal article" date="2021" name="PeerJ">
        <title>Extensive microbial diversity within the chicken gut microbiome revealed by metagenomics and culture.</title>
        <authorList>
            <person name="Gilroy R."/>
            <person name="Ravi A."/>
            <person name="Getino M."/>
            <person name="Pursley I."/>
            <person name="Horton D.L."/>
            <person name="Alikhan N.F."/>
            <person name="Baker D."/>
            <person name="Gharbi K."/>
            <person name="Hall N."/>
            <person name="Watson M."/>
            <person name="Adriaenssens E.M."/>
            <person name="Foster-Nyarko E."/>
            <person name="Jarju S."/>
            <person name="Secka A."/>
            <person name="Antonio M."/>
            <person name="Oren A."/>
            <person name="Chaudhuri R.R."/>
            <person name="La Ragione R."/>
            <person name="Hildebrand F."/>
            <person name="Pallen M.J."/>
        </authorList>
    </citation>
    <scope>NUCLEOTIDE SEQUENCE</scope>
    <source>
        <strain evidence="2">ChiGjej6B6-14162</strain>
    </source>
</reference>
<comment type="caution">
    <text evidence="2">The sequence shown here is derived from an EMBL/GenBank/DDBJ whole genome shotgun (WGS) entry which is preliminary data.</text>
</comment>
<accession>A0A9D1X8Q4</accession>
<evidence type="ECO:0000313" key="2">
    <source>
        <dbReference type="EMBL" id="HIX74963.1"/>
    </source>
</evidence>
<sequence length="249" mass="28016">MGKKFLTILLLLTVMVGSVSAQRGKRAIKRIDRDVQSQVFIPKGTWMAGGTVSYSEHDESNLNFLVIKDVEGKGYDFNVSPYVGYFFRDNIAAGFRFAYNRDYLDLGNLDMDLGDLTLSFKDLYYLEHKYEASGFLRTYMPIGRSKIFGLFNEARLTYGYGRGKNSTGSGETYDGSFQTVQNLQIGFAPGLAAFITDWSAVEVSVGVMGFNFKWIDQETNQVEEGTQRVSSGNFKINLFSINIGMTFYL</sequence>
<dbReference type="EMBL" id="DXEL01000055">
    <property type="protein sequence ID" value="HIX74963.1"/>
    <property type="molecule type" value="Genomic_DNA"/>
</dbReference>
<proteinExistence type="predicted"/>